<dbReference type="EMBL" id="CM014097">
    <property type="protein sequence ID" value="TKS89168.1"/>
    <property type="molecule type" value="Genomic_DNA"/>
</dbReference>
<accession>A0A4U5VLC0</accession>
<feature type="compositionally biased region" description="Low complexity" evidence="1">
    <location>
        <begin position="1"/>
        <end position="26"/>
    </location>
</feature>
<feature type="compositionally biased region" description="Polar residues" evidence="1">
    <location>
        <begin position="101"/>
        <end position="110"/>
    </location>
</feature>
<keyword evidence="3" id="KW-1185">Reference proteome</keyword>
<proteinExistence type="predicted"/>
<dbReference type="Proteomes" id="UP000298787">
    <property type="component" value="Chromosome 20"/>
</dbReference>
<dbReference type="AlphaFoldDB" id="A0A4U5VLC0"/>
<evidence type="ECO:0000313" key="2">
    <source>
        <dbReference type="EMBL" id="TKS89168.1"/>
    </source>
</evidence>
<organism evidence="2 3">
    <name type="scientific">Collichthys lucidus</name>
    <name type="common">Big head croaker</name>
    <name type="synonym">Sciaena lucida</name>
    <dbReference type="NCBI Taxonomy" id="240159"/>
    <lineage>
        <taxon>Eukaryota</taxon>
        <taxon>Metazoa</taxon>
        <taxon>Chordata</taxon>
        <taxon>Craniata</taxon>
        <taxon>Vertebrata</taxon>
        <taxon>Euteleostomi</taxon>
        <taxon>Actinopterygii</taxon>
        <taxon>Neopterygii</taxon>
        <taxon>Teleostei</taxon>
        <taxon>Neoteleostei</taxon>
        <taxon>Acanthomorphata</taxon>
        <taxon>Eupercaria</taxon>
        <taxon>Sciaenidae</taxon>
        <taxon>Collichthys</taxon>
    </lineage>
</organism>
<name>A0A4U5VLC0_COLLU</name>
<dbReference type="STRING" id="240159.A0A4U5VLC0"/>
<gene>
    <name evidence="2" type="ORF">D9C73_022401</name>
</gene>
<sequence>MKPSRTSGPLSPTSPTSPTSPRPSSTYILDEPAEAPAGSPSPKGPLPAPRLKRAPSEQERESTSSNPAESPLSPQDVEFPADGDAFEAPGAAVEPGVGGRQWSSLKSSTGPPDAWEDDRERTKSLPAYVSPPSLADADLSPAEEELPSPAAELKSDNKSDDESDDTPSV</sequence>
<feature type="region of interest" description="Disordered" evidence="1">
    <location>
        <begin position="1"/>
        <end position="169"/>
    </location>
</feature>
<reference evidence="2 3" key="1">
    <citation type="submission" date="2019-01" db="EMBL/GenBank/DDBJ databases">
        <title>Genome Assembly of Collichthys lucidus.</title>
        <authorList>
            <person name="Cai M."/>
            <person name="Xiao S."/>
        </authorList>
    </citation>
    <scope>NUCLEOTIDE SEQUENCE [LARGE SCALE GENOMIC DNA]</scope>
    <source>
        <strain evidence="2">JT15FE1705JMU</strain>
        <tissue evidence="2">Muscle</tissue>
    </source>
</reference>
<evidence type="ECO:0000256" key="1">
    <source>
        <dbReference type="SAM" id="MobiDB-lite"/>
    </source>
</evidence>
<protein>
    <submittedName>
        <fullName evidence="2">Uncharacterized protein</fullName>
    </submittedName>
</protein>
<evidence type="ECO:0000313" key="3">
    <source>
        <dbReference type="Proteomes" id="UP000298787"/>
    </source>
</evidence>